<organism evidence="1 2">
    <name type="scientific">Beauveria brongniartii RCEF 3172</name>
    <dbReference type="NCBI Taxonomy" id="1081107"/>
    <lineage>
        <taxon>Eukaryota</taxon>
        <taxon>Fungi</taxon>
        <taxon>Dikarya</taxon>
        <taxon>Ascomycota</taxon>
        <taxon>Pezizomycotina</taxon>
        <taxon>Sordariomycetes</taxon>
        <taxon>Hypocreomycetidae</taxon>
        <taxon>Hypocreales</taxon>
        <taxon>Cordycipitaceae</taxon>
        <taxon>Beauveria</taxon>
        <taxon>Beauveria brongniartii</taxon>
    </lineage>
</organism>
<protein>
    <submittedName>
        <fullName evidence="1">Uncharacterized protein</fullName>
    </submittedName>
</protein>
<sequence>MATEKISSRLRDAVARAAKKSHGTWLPAHHRRRMPYLPTCLGKRARGKHYYRVRCFSGMLDLPMLIPATGLKLQSGRGAGRSWCRSGQHWGRIDVDKIAAFMVQMIAYDKAREIHAVEDKEF</sequence>
<evidence type="ECO:0000313" key="2">
    <source>
        <dbReference type="Proteomes" id="UP000076863"/>
    </source>
</evidence>
<dbReference type="Proteomes" id="UP000076863">
    <property type="component" value="Unassembled WGS sequence"/>
</dbReference>
<comment type="caution">
    <text evidence="1">The sequence shown here is derived from an EMBL/GenBank/DDBJ whole genome shotgun (WGS) entry which is preliminary data.</text>
</comment>
<accession>A0A166Z5M9</accession>
<keyword evidence="2" id="KW-1185">Reference proteome</keyword>
<evidence type="ECO:0000313" key="1">
    <source>
        <dbReference type="EMBL" id="OAA37586.1"/>
    </source>
</evidence>
<name>A0A166Z5M9_9HYPO</name>
<dbReference type="AlphaFoldDB" id="A0A166Z5M9"/>
<reference evidence="1 2" key="1">
    <citation type="journal article" date="2016" name="Genome Biol. Evol.">
        <title>Divergent and convergent evolution of fungal pathogenicity.</title>
        <authorList>
            <person name="Shang Y."/>
            <person name="Xiao G."/>
            <person name="Zheng P."/>
            <person name="Cen K."/>
            <person name="Zhan S."/>
            <person name="Wang C."/>
        </authorList>
    </citation>
    <scope>NUCLEOTIDE SEQUENCE [LARGE SCALE GENOMIC DNA]</scope>
    <source>
        <strain evidence="1 2">RCEF 3172</strain>
    </source>
</reference>
<gene>
    <name evidence="1" type="ORF">BBO_07616</name>
</gene>
<dbReference type="EMBL" id="AZHA01000030">
    <property type="protein sequence ID" value="OAA37586.1"/>
    <property type="molecule type" value="Genomic_DNA"/>
</dbReference>
<proteinExistence type="predicted"/>